<sequence>MKNVLGGLRPPGGGTGDVCADECSSDDNCSTNDYCKSIGTDSTKCPDKTTKYICYPKGL</sequence>
<organism evidence="1 2">
    <name type="scientific">Mucilaginibacter lutimaris</name>
    <dbReference type="NCBI Taxonomy" id="931629"/>
    <lineage>
        <taxon>Bacteria</taxon>
        <taxon>Pseudomonadati</taxon>
        <taxon>Bacteroidota</taxon>
        <taxon>Sphingobacteriia</taxon>
        <taxon>Sphingobacteriales</taxon>
        <taxon>Sphingobacteriaceae</taxon>
        <taxon>Mucilaginibacter</taxon>
    </lineage>
</organism>
<evidence type="ECO:0000313" key="2">
    <source>
        <dbReference type="Proteomes" id="UP001597073"/>
    </source>
</evidence>
<gene>
    <name evidence="1" type="ORF">ACFQZI_16875</name>
</gene>
<dbReference type="EMBL" id="JBHTIA010000012">
    <property type="protein sequence ID" value="MFD0766536.1"/>
    <property type="molecule type" value="Genomic_DNA"/>
</dbReference>
<keyword evidence="2" id="KW-1185">Reference proteome</keyword>
<proteinExistence type="predicted"/>
<reference evidence="2" key="1">
    <citation type="journal article" date="2019" name="Int. J. Syst. Evol. Microbiol.">
        <title>The Global Catalogue of Microorganisms (GCM) 10K type strain sequencing project: providing services to taxonomists for standard genome sequencing and annotation.</title>
        <authorList>
            <consortium name="The Broad Institute Genomics Platform"/>
            <consortium name="The Broad Institute Genome Sequencing Center for Infectious Disease"/>
            <person name="Wu L."/>
            <person name="Ma J."/>
        </authorList>
    </citation>
    <scope>NUCLEOTIDE SEQUENCE [LARGE SCALE GENOMIC DNA]</scope>
    <source>
        <strain evidence="2">CCUG 60742</strain>
    </source>
</reference>
<name>A0ABW2ZK77_9SPHI</name>
<comment type="caution">
    <text evidence="1">The sequence shown here is derived from an EMBL/GenBank/DDBJ whole genome shotgun (WGS) entry which is preliminary data.</text>
</comment>
<protein>
    <submittedName>
        <fullName evidence="1">Uncharacterized protein</fullName>
    </submittedName>
</protein>
<evidence type="ECO:0000313" key="1">
    <source>
        <dbReference type="EMBL" id="MFD0766536.1"/>
    </source>
</evidence>
<accession>A0ABW2ZK77</accession>
<dbReference type="Proteomes" id="UP001597073">
    <property type="component" value="Unassembled WGS sequence"/>
</dbReference>